<organism evidence="2 3">
    <name type="scientific">Eragrostis curvula</name>
    <name type="common">weeping love grass</name>
    <dbReference type="NCBI Taxonomy" id="38414"/>
    <lineage>
        <taxon>Eukaryota</taxon>
        <taxon>Viridiplantae</taxon>
        <taxon>Streptophyta</taxon>
        <taxon>Embryophyta</taxon>
        <taxon>Tracheophyta</taxon>
        <taxon>Spermatophyta</taxon>
        <taxon>Magnoliopsida</taxon>
        <taxon>Liliopsida</taxon>
        <taxon>Poales</taxon>
        <taxon>Poaceae</taxon>
        <taxon>PACMAD clade</taxon>
        <taxon>Chloridoideae</taxon>
        <taxon>Eragrostideae</taxon>
        <taxon>Eragrostidinae</taxon>
        <taxon>Eragrostis</taxon>
    </lineage>
</organism>
<evidence type="ECO:0000313" key="2">
    <source>
        <dbReference type="EMBL" id="TVU17647.1"/>
    </source>
</evidence>
<reference evidence="2 3" key="1">
    <citation type="journal article" date="2019" name="Sci. Rep.">
        <title>A high-quality genome of Eragrostis curvula grass provides insights into Poaceae evolution and supports new strategies to enhance forage quality.</title>
        <authorList>
            <person name="Carballo J."/>
            <person name="Santos B.A.C.M."/>
            <person name="Zappacosta D."/>
            <person name="Garbus I."/>
            <person name="Selva J.P."/>
            <person name="Gallo C.A."/>
            <person name="Diaz A."/>
            <person name="Albertini E."/>
            <person name="Caccamo M."/>
            <person name="Echenique V."/>
        </authorList>
    </citation>
    <scope>NUCLEOTIDE SEQUENCE [LARGE SCALE GENOMIC DNA]</scope>
    <source>
        <strain evidence="3">cv. Victoria</strain>
        <tissue evidence="2">Leaf</tissue>
    </source>
</reference>
<dbReference type="Proteomes" id="UP000324897">
    <property type="component" value="Chromosome 7"/>
</dbReference>
<dbReference type="PANTHER" id="PTHR33127">
    <property type="entry name" value="TRANSMEMBRANE PROTEIN"/>
    <property type="match status" value="1"/>
</dbReference>
<accession>A0A5J9U2G7</accession>
<dbReference type="EMBL" id="RWGY01000029">
    <property type="protein sequence ID" value="TVU17647.1"/>
    <property type="molecule type" value="Genomic_DNA"/>
</dbReference>
<dbReference type="Gramene" id="TVU17647">
    <property type="protein sequence ID" value="TVU17647"/>
    <property type="gene ID" value="EJB05_33695"/>
</dbReference>
<protein>
    <recommendedName>
        <fullName evidence="1">KIB1-4 beta-propeller domain-containing protein</fullName>
    </recommendedName>
</protein>
<keyword evidence="3" id="KW-1185">Reference proteome</keyword>
<feature type="non-terminal residue" evidence="2">
    <location>
        <position position="1"/>
    </location>
</feature>
<comment type="caution">
    <text evidence="2">The sequence shown here is derived from an EMBL/GenBank/DDBJ whole genome shotgun (WGS) entry which is preliminary data.</text>
</comment>
<dbReference type="AlphaFoldDB" id="A0A5J9U2G7"/>
<feature type="domain" description="KIB1-4 beta-propeller" evidence="1">
    <location>
        <begin position="35"/>
        <end position="288"/>
    </location>
</feature>
<evidence type="ECO:0000313" key="3">
    <source>
        <dbReference type="Proteomes" id="UP000324897"/>
    </source>
</evidence>
<dbReference type="InterPro" id="IPR005174">
    <property type="entry name" value="KIB1-4_b-propeller"/>
</dbReference>
<proteinExistence type="predicted"/>
<dbReference type="OrthoDB" id="1863935at2759"/>
<dbReference type="Pfam" id="PF03478">
    <property type="entry name" value="Beta-prop_KIB1-4"/>
    <property type="match status" value="1"/>
</dbReference>
<name>A0A5J9U2G7_9POAL</name>
<dbReference type="PANTHER" id="PTHR33127:SF45">
    <property type="entry name" value="OS05G0143700 PROTEIN"/>
    <property type="match status" value="1"/>
</dbReference>
<sequence>MATATLPFLVHDVGAFDHDDPHSQYSIASQTLVDETIEVLADYRCFETPQGWVLALDPVSLRTCLWRPEDGERIALPSMEKNLPLTCKCILSGKPGSSSTSCVVMVFDLHDFAYWVCPIGGNKWERHGYSLTIYDAKDQPKELHVARRHGMAAVGGKVYFELSGSQLGVVEFDPVTAEPNLIFMEVDMVDTPETMPMWSSYLVESCEELFLVVVFFRGENVHKVAEVVVYKMDFSVPAWRKVDRIGNDRVFLLGGHDIGISSFGASCAASACGLTGNCIYFLNHIALQENHSFPTVLSKCPTVLILLVFFF</sequence>
<evidence type="ECO:0000259" key="1">
    <source>
        <dbReference type="Pfam" id="PF03478"/>
    </source>
</evidence>
<gene>
    <name evidence="2" type="ORF">EJB05_33695</name>
</gene>